<evidence type="ECO:0000256" key="4">
    <source>
        <dbReference type="ARBA" id="ARBA00023315"/>
    </source>
</evidence>
<dbReference type="GO" id="GO:0016746">
    <property type="term" value="F:acyltransferase activity"/>
    <property type="evidence" value="ECO:0007669"/>
    <property type="project" value="UniProtKB-KW"/>
</dbReference>
<dbReference type="Gene3D" id="2.160.10.10">
    <property type="entry name" value="Hexapeptide repeat proteins"/>
    <property type="match status" value="1"/>
</dbReference>
<dbReference type="InterPro" id="IPR011004">
    <property type="entry name" value="Trimer_LpxA-like_sf"/>
</dbReference>
<dbReference type="EMBL" id="AMWX01000012">
    <property type="protein sequence ID" value="EKO36108.1"/>
    <property type="molecule type" value="Genomic_DNA"/>
</dbReference>
<protein>
    <submittedName>
        <fullName evidence="5">Maltose O-acetyltransferase domain protein</fullName>
    </submittedName>
</protein>
<name>K6H0M5_9GAMM</name>
<organism evidence="5 6">
    <name type="scientific">SAR86 cluster bacterium SAR86E</name>
    <dbReference type="NCBI Taxonomy" id="1208365"/>
    <lineage>
        <taxon>Bacteria</taxon>
        <taxon>Pseudomonadati</taxon>
        <taxon>Pseudomonadota</taxon>
        <taxon>Gammaproteobacteria</taxon>
        <taxon>SAR86 cluster</taxon>
    </lineage>
</organism>
<evidence type="ECO:0000256" key="2">
    <source>
        <dbReference type="ARBA" id="ARBA00022679"/>
    </source>
</evidence>
<keyword evidence="6" id="KW-1185">Reference proteome</keyword>
<dbReference type="PANTHER" id="PTHR43300">
    <property type="entry name" value="ACETYLTRANSFERASE"/>
    <property type="match status" value="1"/>
</dbReference>
<dbReference type="InterPro" id="IPR050179">
    <property type="entry name" value="Trans_hexapeptide_repeat"/>
</dbReference>
<dbReference type="SUPFAM" id="SSF51161">
    <property type="entry name" value="Trimeric LpxA-like enzymes"/>
    <property type="match status" value="1"/>
</dbReference>
<sequence length="146" mass="16311">MFGSHISKDLKIGKHGFIARDATICSNVEFGKYAMVGPCLHIVGSDHLYQKLKTPVIFSGRPKQAKTTIEDDVWIASRVTILAGVRIGNCAILASGSIITKDVPDFSIVAGNPARVIGYRFDEEYRDEHLEAISKFNPEWRYAERR</sequence>
<evidence type="ECO:0000256" key="1">
    <source>
        <dbReference type="ARBA" id="ARBA00007274"/>
    </source>
</evidence>
<dbReference type="PANTHER" id="PTHR43300:SF11">
    <property type="entry name" value="ACETYLTRANSFERASE RV3034C-RELATED"/>
    <property type="match status" value="1"/>
</dbReference>
<dbReference type="PROSITE" id="PS00101">
    <property type="entry name" value="HEXAPEP_TRANSFERASES"/>
    <property type="match status" value="1"/>
</dbReference>
<dbReference type="InterPro" id="IPR001451">
    <property type="entry name" value="Hexapep"/>
</dbReference>
<dbReference type="Pfam" id="PF00132">
    <property type="entry name" value="Hexapep"/>
    <property type="match status" value="1"/>
</dbReference>
<reference evidence="5 6" key="1">
    <citation type="submission" date="2012-09" db="EMBL/GenBank/DDBJ databases">
        <authorList>
            <person name="Dupont C.L."/>
            <person name="Rusch D.B."/>
            <person name="Lombardo M.-J."/>
            <person name="Novotny M."/>
            <person name="Yee-Greenbaum J."/>
            <person name="Laskin R."/>
        </authorList>
    </citation>
    <scope>NUCLEOTIDE SEQUENCE [LARGE SCALE GENOMIC DNA]</scope>
    <source>
        <strain evidence="5">SAR86E</strain>
    </source>
</reference>
<gene>
    <name evidence="5" type="ORF">B273_0609</name>
</gene>
<dbReference type="Proteomes" id="UP000010310">
    <property type="component" value="Unassembled WGS sequence"/>
</dbReference>
<evidence type="ECO:0000313" key="6">
    <source>
        <dbReference type="Proteomes" id="UP000010310"/>
    </source>
</evidence>
<keyword evidence="4" id="KW-0012">Acyltransferase</keyword>
<dbReference type="AlphaFoldDB" id="K6H0M5"/>
<evidence type="ECO:0000256" key="3">
    <source>
        <dbReference type="ARBA" id="ARBA00022737"/>
    </source>
</evidence>
<evidence type="ECO:0000313" key="5">
    <source>
        <dbReference type="EMBL" id="EKO36108.1"/>
    </source>
</evidence>
<keyword evidence="3" id="KW-0677">Repeat</keyword>
<proteinExistence type="inferred from homology"/>
<dbReference type="InterPro" id="IPR018357">
    <property type="entry name" value="Hexapep_transf_CS"/>
</dbReference>
<dbReference type="STRING" id="1208365.B273_0609"/>
<keyword evidence="2 5" id="KW-0808">Transferase</keyword>
<comment type="caution">
    <text evidence="5">The sequence shown here is derived from an EMBL/GenBank/DDBJ whole genome shotgun (WGS) entry which is preliminary data.</text>
</comment>
<comment type="similarity">
    <text evidence="1">Belongs to the transferase hexapeptide repeat family.</text>
</comment>
<accession>K6H0M5</accession>